<evidence type="ECO:0000313" key="2">
    <source>
        <dbReference type="Proteomes" id="UP001570071"/>
    </source>
</evidence>
<proteinExistence type="predicted"/>
<comment type="caution">
    <text evidence="1">The sequence shown here is derived from an EMBL/GenBank/DDBJ whole genome shotgun (WGS) entry which is preliminary data.</text>
</comment>
<evidence type="ECO:0000313" key="1">
    <source>
        <dbReference type="EMBL" id="MEZ8719655.1"/>
    </source>
</evidence>
<protein>
    <submittedName>
        <fullName evidence="1">Uncharacterized protein</fullName>
    </submittedName>
</protein>
<organism evidence="1 2">
    <name type="scientific">Vibrio pomeroyi</name>
    <dbReference type="NCBI Taxonomy" id="198832"/>
    <lineage>
        <taxon>Bacteria</taxon>
        <taxon>Pseudomonadati</taxon>
        <taxon>Pseudomonadota</taxon>
        <taxon>Gammaproteobacteria</taxon>
        <taxon>Vibrionales</taxon>
        <taxon>Vibrionaceae</taxon>
        <taxon>Vibrio</taxon>
    </lineage>
</organism>
<gene>
    <name evidence="1" type="ORF">AB6D66_01155</name>
</gene>
<name>A0ABV4MRD7_9VIBR</name>
<keyword evidence="2" id="KW-1185">Reference proteome</keyword>
<dbReference type="RefSeq" id="WP_269336768.1">
    <property type="nucleotide sequence ID" value="NZ_JBFSSG010000001.1"/>
</dbReference>
<sequence length="202" mass="22342">MAKQQYFTGICSDDTPDSEKRFLSVVTERLIAEGYFVRSGGLKDGSVPFIAGAEASLLGAGGESSGGTPPIAVYIPWGADGDRKADHKVFLDIHQLHHMKTGSYAEVSSFHRDVHLTISHNRALEYETYVPALLGEDLDTKSRFMICWAPSPTFDEQKRITDCGGCMSNAVRIANHHGIQIFNTAVPQHKHRLLKWITGDKR</sequence>
<reference evidence="1 2" key="1">
    <citation type="journal article" date="2024" name="ISME J.">
        <title>Tailless and filamentous prophages are predominant in marine Vibrio.</title>
        <authorList>
            <person name="Steensen K."/>
            <person name="Seneca J."/>
            <person name="Bartlau N."/>
            <person name="Yu X.A."/>
            <person name="Hussain F.A."/>
            <person name="Polz M.F."/>
        </authorList>
    </citation>
    <scope>NUCLEOTIDE SEQUENCE [LARGE SCALE GENOMIC DNA]</scope>
    <source>
        <strain evidence="1 2">10N.239.312.F12</strain>
    </source>
</reference>
<dbReference type="EMBL" id="JBFSSG010000001">
    <property type="protein sequence ID" value="MEZ8719655.1"/>
    <property type="molecule type" value="Genomic_DNA"/>
</dbReference>
<accession>A0ABV4MRD7</accession>
<dbReference type="Proteomes" id="UP001570071">
    <property type="component" value="Unassembled WGS sequence"/>
</dbReference>